<dbReference type="UniPathway" id="UPA00109">
    <property type="reaction ID" value="UER00189"/>
</dbReference>
<gene>
    <name evidence="9" type="primary">tpiA</name>
    <name evidence="11" type="ORF">SAMN02745118_00770</name>
</gene>
<keyword evidence="12" id="KW-1185">Reference proteome</keyword>
<dbReference type="PANTHER" id="PTHR21139">
    <property type="entry name" value="TRIOSEPHOSPHATE ISOMERASE"/>
    <property type="match status" value="1"/>
</dbReference>
<keyword evidence="5 9" id="KW-0312">Gluconeogenesis</keyword>
<dbReference type="InterPro" id="IPR020861">
    <property type="entry name" value="Triosephosphate_isomerase_AS"/>
</dbReference>
<dbReference type="GO" id="GO:0019563">
    <property type="term" value="P:glycerol catabolic process"/>
    <property type="evidence" value="ECO:0007669"/>
    <property type="project" value="TreeGrafter"/>
</dbReference>
<dbReference type="FunFam" id="3.20.20.70:FF:000016">
    <property type="entry name" value="Triosephosphate isomerase"/>
    <property type="match status" value="1"/>
</dbReference>
<dbReference type="GO" id="GO:0004807">
    <property type="term" value="F:triose-phosphate isomerase activity"/>
    <property type="evidence" value="ECO:0007669"/>
    <property type="project" value="UniProtKB-UniRule"/>
</dbReference>
<dbReference type="GO" id="GO:0005829">
    <property type="term" value="C:cytosol"/>
    <property type="evidence" value="ECO:0007669"/>
    <property type="project" value="TreeGrafter"/>
</dbReference>
<dbReference type="PANTHER" id="PTHR21139:SF42">
    <property type="entry name" value="TRIOSEPHOSPHATE ISOMERASE"/>
    <property type="match status" value="1"/>
</dbReference>
<dbReference type="InterPro" id="IPR022896">
    <property type="entry name" value="TrioseP_Isoase_bac/euk"/>
</dbReference>
<evidence type="ECO:0000313" key="11">
    <source>
        <dbReference type="EMBL" id="SJZ41506.1"/>
    </source>
</evidence>
<feature type="active site" description="Electrophile" evidence="9">
    <location>
        <position position="95"/>
    </location>
</feature>
<dbReference type="EMBL" id="FUWM01000006">
    <property type="protein sequence ID" value="SJZ41506.1"/>
    <property type="molecule type" value="Genomic_DNA"/>
</dbReference>
<evidence type="ECO:0000256" key="3">
    <source>
        <dbReference type="ARBA" id="ARBA00011940"/>
    </source>
</evidence>
<protein>
    <recommendedName>
        <fullName evidence="4 9">Triosephosphate isomerase</fullName>
        <shortName evidence="9">TIM</shortName>
        <shortName evidence="9">TPI</shortName>
        <ecNumber evidence="3 9">5.3.1.1</ecNumber>
    </recommendedName>
    <alternativeName>
        <fullName evidence="9">Triose-phosphate isomerase</fullName>
    </alternativeName>
</protein>
<dbReference type="EC" id="5.3.1.1" evidence="3 9"/>
<dbReference type="NCBIfam" id="TIGR00419">
    <property type="entry name" value="tim"/>
    <property type="match status" value="1"/>
</dbReference>
<proteinExistence type="inferred from homology"/>
<dbReference type="GO" id="GO:0046166">
    <property type="term" value="P:glyceraldehyde-3-phosphate biosynthetic process"/>
    <property type="evidence" value="ECO:0007669"/>
    <property type="project" value="TreeGrafter"/>
</dbReference>
<evidence type="ECO:0000256" key="2">
    <source>
        <dbReference type="ARBA" id="ARBA00007422"/>
    </source>
</evidence>
<evidence type="ECO:0000256" key="9">
    <source>
        <dbReference type="HAMAP-Rule" id="MF_00147"/>
    </source>
</evidence>
<sequence length="250" mass="27423">MRRPFIAGNWKMHKTNSEAAEMVRELVNLVQGVDDVDIAICAPATALSTINELVDNTNVALGAENMFWKEEGAYTGEISPLMLKDVGCEYVTLGHSERREYFEETDEEVNKKVKAALKHEIKPIICVGETLEEKEAGETKEKVKSQVLNALSDVDSNNLAIITIAYEPIWAIGTGESATAEDANEVIKYIRNVLSNEFGDVADQMRIQYGGSVKPHNIAEFMETSDIDGALVGSASLEAQSFAEIAKFSS</sequence>
<dbReference type="InterPro" id="IPR013785">
    <property type="entry name" value="Aldolase_TIM"/>
</dbReference>
<comment type="similarity">
    <text evidence="2 9 10">Belongs to the triosephosphate isomerase family.</text>
</comment>
<feature type="binding site" evidence="9">
    <location>
        <begin position="9"/>
        <end position="11"/>
    </location>
    <ligand>
        <name>substrate</name>
    </ligand>
</feature>
<dbReference type="GO" id="GO:0006096">
    <property type="term" value="P:glycolytic process"/>
    <property type="evidence" value="ECO:0007669"/>
    <property type="project" value="UniProtKB-UniRule"/>
</dbReference>
<comment type="subcellular location">
    <subcellularLocation>
        <location evidence="9 10">Cytoplasm</location>
    </subcellularLocation>
</comment>
<dbReference type="CDD" id="cd00311">
    <property type="entry name" value="TIM"/>
    <property type="match status" value="1"/>
</dbReference>
<comment type="catalytic activity">
    <reaction evidence="9 10">
        <text>D-glyceraldehyde 3-phosphate = dihydroxyacetone phosphate</text>
        <dbReference type="Rhea" id="RHEA:18585"/>
        <dbReference type="ChEBI" id="CHEBI:57642"/>
        <dbReference type="ChEBI" id="CHEBI:59776"/>
        <dbReference type="EC" id="5.3.1.1"/>
    </reaction>
</comment>
<accession>A0A1T4KGK9</accession>
<feature type="binding site" evidence="9">
    <location>
        <position position="212"/>
    </location>
    <ligand>
        <name>substrate</name>
    </ligand>
</feature>
<evidence type="ECO:0000256" key="5">
    <source>
        <dbReference type="ARBA" id="ARBA00022432"/>
    </source>
</evidence>
<dbReference type="SUPFAM" id="SSF51351">
    <property type="entry name" value="Triosephosphate isomerase (TIM)"/>
    <property type="match status" value="1"/>
</dbReference>
<dbReference type="RefSeq" id="WP_078809265.1">
    <property type="nucleotide sequence ID" value="NZ_FUWM01000006.1"/>
</dbReference>
<comment type="pathway">
    <text evidence="1 9 10">Carbohydrate degradation; glycolysis; D-glyceraldehyde 3-phosphate from glycerone phosphate: step 1/1.</text>
</comment>
<reference evidence="12" key="1">
    <citation type="submission" date="2017-02" db="EMBL/GenBank/DDBJ databases">
        <authorList>
            <person name="Varghese N."/>
            <person name="Submissions S."/>
        </authorList>
    </citation>
    <scope>NUCLEOTIDE SEQUENCE [LARGE SCALE GENOMIC DNA]</scope>
    <source>
        <strain evidence="12">ATCC BAA-73</strain>
    </source>
</reference>
<comment type="pathway">
    <text evidence="9 10">Carbohydrate biosynthesis; gluconeogenesis.</text>
</comment>
<name>A0A1T4KGK9_9FIRM</name>
<dbReference type="OrthoDB" id="9809429at2"/>
<dbReference type="STRING" id="142842.SAMN02745118_00770"/>
<comment type="function">
    <text evidence="9">Involved in the gluconeogenesis. Catalyzes stereospecifically the conversion of dihydroxyacetone phosphate (DHAP) to D-glyceraldehyde-3-phosphate (G3P).</text>
</comment>
<evidence type="ECO:0000313" key="12">
    <source>
        <dbReference type="Proteomes" id="UP000190625"/>
    </source>
</evidence>
<dbReference type="GO" id="GO:0006094">
    <property type="term" value="P:gluconeogenesis"/>
    <property type="evidence" value="ECO:0007669"/>
    <property type="project" value="UniProtKB-UniRule"/>
</dbReference>
<dbReference type="AlphaFoldDB" id="A0A1T4KGK9"/>
<keyword evidence="7 9" id="KW-0324">Glycolysis</keyword>
<dbReference type="PROSITE" id="PS00171">
    <property type="entry name" value="TIM_1"/>
    <property type="match status" value="1"/>
</dbReference>
<feature type="active site" description="Proton acceptor" evidence="9">
    <location>
        <position position="167"/>
    </location>
</feature>
<comment type="caution">
    <text evidence="9">Lacks conserved residue(s) required for the propagation of feature annotation.</text>
</comment>
<keyword evidence="8 9" id="KW-0413">Isomerase</keyword>
<feature type="binding site" evidence="9">
    <location>
        <position position="173"/>
    </location>
    <ligand>
        <name>substrate</name>
    </ligand>
</feature>
<dbReference type="InterPro" id="IPR000652">
    <property type="entry name" value="Triosephosphate_isomerase"/>
</dbReference>
<evidence type="ECO:0000256" key="1">
    <source>
        <dbReference type="ARBA" id="ARBA00004680"/>
    </source>
</evidence>
<organism evidence="11 12">
    <name type="scientific">Selenihalanaerobacter shriftii</name>
    <dbReference type="NCBI Taxonomy" id="142842"/>
    <lineage>
        <taxon>Bacteria</taxon>
        <taxon>Bacillati</taxon>
        <taxon>Bacillota</taxon>
        <taxon>Clostridia</taxon>
        <taxon>Halanaerobiales</taxon>
        <taxon>Halobacteroidaceae</taxon>
        <taxon>Selenihalanaerobacter</taxon>
    </lineage>
</organism>
<dbReference type="Proteomes" id="UP000190625">
    <property type="component" value="Unassembled WGS sequence"/>
</dbReference>
<dbReference type="Gene3D" id="3.20.20.70">
    <property type="entry name" value="Aldolase class I"/>
    <property type="match status" value="1"/>
</dbReference>
<evidence type="ECO:0000256" key="8">
    <source>
        <dbReference type="ARBA" id="ARBA00023235"/>
    </source>
</evidence>
<dbReference type="PROSITE" id="PS51440">
    <property type="entry name" value="TIM_2"/>
    <property type="match status" value="1"/>
</dbReference>
<dbReference type="HAMAP" id="MF_00147_B">
    <property type="entry name" value="TIM_B"/>
    <property type="match status" value="1"/>
</dbReference>
<keyword evidence="6 9" id="KW-0963">Cytoplasm</keyword>
<dbReference type="UniPathway" id="UPA00138"/>
<evidence type="ECO:0000256" key="6">
    <source>
        <dbReference type="ARBA" id="ARBA00022490"/>
    </source>
</evidence>
<dbReference type="InterPro" id="IPR035990">
    <property type="entry name" value="TIM_sf"/>
</dbReference>
<evidence type="ECO:0000256" key="4">
    <source>
        <dbReference type="ARBA" id="ARBA00019397"/>
    </source>
</evidence>
<comment type="subunit">
    <text evidence="9 10">Homodimer.</text>
</comment>
<evidence type="ECO:0000256" key="10">
    <source>
        <dbReference type="RuleBase" id="RU363013"/>
    </source>
</evidence>
<dbReference type="Pfam" id="PF00121">
    <property type="entry name" value="TIM"/>
    <property type="match status" value="1"/>
</dbReference>
<evidence type="ECO:0000256" key="7">
    <source>
        <dbReference type="ARBA" id="ARBA00023152"/>
    </source>
</evidence>